<accession>A0A3G1LWT5</accession>
<dbReference type="EMBL" id="KX838293">
    <property type="protein sequence ID" value="AUO30880.1"/>
    <property type="molecule type" value="Genomic_DNA"/>
</dbReference>
<reference evidence="1" key="1">
    <citation type="journal article" date="2017" name="Helicobacter">
        <title>The expression of Helicobacter pylori tfs plasticity zone cluster is regulated by pH and adherence, and its composition is associated with differential gastric IL-8 secretion.</title>
        <authorList>
            <person name="Silva B."/>
            <person name="Nunes A."/>
            <person name="Vale F.F."/>
            <person name="Rocha R."/>
            <person name="Gomes J.P."/>
            <person name="Dias R."/>
            <person name="Oleastro M."/>
        </authorList>
    </citation>
    <scope>NUCLEOTIDE SEQUENCE</scope>
    <source>
        <strain evidence="1">HpFrG12G</strain>
    </source>
</reference>
<proteinExistence type="predicted"/>
<name>A0A3G1LWT5_HELPX</name>
<organism evidence="1">
    <name type="scientific">Helicobacter pylori</name>
    <name type="common">Campylobacter pylori</name>
    <dbReference type="NCBI Taxonomy" id="210"/>
    <lineage>
        <taxon>Bacteria</taxon>
        <taxon>Pseudomonadati</taxon>
        <taxon>Campylobacterota</taxon>
        <taxon>Epsilonproteobacteria</taxon>
        <taxon>Campylobacterales</taxon>
        <taxon>Helicobacteraceae</taxon>
        <taxon>Helicobacter</taxon>
    </lineage>
</organism>
<sequence>MEKLRHFRKLIAFLGFSPLLLQADMTTFFNSIEQQLTSPTAKGILMVIF</sequence>
<evidence type="ECO:0000313" key="1">
    <source>
        <dbReference type="EMBL" id="AUO30880.1"/>
    </source>
</evidence>
<dbReference type="AlphaFoldDB" id="A0A3G1LWT5"/>
<protein>
    <submittedName>
        <fullName evidence="1">VirB2 type IV secretion protein</fullName>
    </submittedName>
</protein>